<gene>
    <name evidence="1" type="ORF">EV215_0895</name>
</gene>
<organism evidence="1 2">
    <name type="scientific">Hypnocyclicus thermotrophus</name>
    <dbReference type="NCBI Taxonomy" id="1627895"/>
    <lineage>
        <taxon>Bacteria</taxon>
        <taxon>Fusobacteriati</taxon>
        <taxon>Fusobacteriota</taxon>
        <taxon>Fusobacteriia</taxon>
        <taxon>Fusobacteriales</taxon>
        <taxon>Fusobacteriaceae</taxon>
        <taxon>Hypnocyclicus</taxon>
    </lineage>
</organism>
<name>A0AA46I5V4_9FUSO</name>
<dbReference type="RefSeq" id="WP_134112785.1">
    <property type="nucleotide sequence ID" value="NZ_SOBG01000003.1"/>
</dbReference>
<protein>
    <submittedName>
        <fullName evidence="1">Uncharacterized protein</fullName>
    </submittedName>
</protein>
<evidence type="ECO:0000313" key="2">
    <source>
        <dbReference type="Proteomes" id="UP000294678"/>
    </source>
</evidence>
<sequence>MKHNLKISVSKEPQTGGIVTCRNVSIREKILCFLFGNKQRVTILVPGDSIEELAICETKKGGTDDEQNQVTA</sequence>
<comment type="caution">
    <text evidence="1">The sequence shown here is derived from an EMBL/GenBank/DDBJ whole genome shotgun (WGS) entry which is preliminary data.</text>
</comment>
<dbReference type="Proteomes" id="UP000294678">
    <property type="component" value="Unassembled WGS sequence"/>
</dbReference>
<keyword evidence="2" id="KW-1185">Reference proteome</keyword>
<dbReference type="EMBL" id="SOBG01000003">
    <property type="protein sequence ID" value="TDT71519.1"/>
    <property type="molecule type" value="Genomic_DNA"/>
</dbReference>
<reference evidence="1 2" key="1">
    <citation type="submission" date="2019-03" db="EMBL/GenBank/DDBJ databases">
        <title>Genomic Encyclopedia of Type Strains, Phase IV (KMG-IV): sequencing the most valuable type-strain genomes for metagenomic binning, comparative biology and taxonomic classification.</title>
        <authorList>
            <person name="Goeker M."/>
        </authorList>
    </citation>
    <scope>NUCLEOTIDE SEQUENCE [LARGE SCALE GENOMIC DNA]</scope>
    <source>
        <strain evidence="1 2">DSM 100055</strain>
    </source>
</reference>
<evidence type="ECO:0000313" key="1">
    <source>
        <dbReference type="EMBL" id="TDT71519.1"/>
    </source>
</evidence>
<dbReference type="AlphaFoldDB" id="A0AA46I5V4"/>
<proteinExistence type="predicted"/>
<accession>A0AA46I5V4</accession>